<evidence type="ECO:0000259" key="3">
    <source>
        <dbReference type="PROSITE" id="PS50011"/>
    </source>
</evidence>
<dbReference type="Proteomes" id="UP000439903">
    <property type="component" value="Unassembled WGS sequence"/>
</dbReference>
<dbReference type="PANTHER" id="PTHR44329:SF298">
    <property type="entry name" value="MIXED LINEAGE KINASE DOMAIN-LIKE PROTEIN"/>
    <property type="match status" value="1"/>
</dbReference>
<evidence type="ECO:0000313" key="5">
    <source>
        <dbReference type="Proteomes" id="UP000439903"/>
    </source>
</evidence>
<dbReference type="Gene3D" id="3.80.10.10">
    <property type="entry name" value="Ribonuclease Inhibitor"/>
    <property type="match status" value="1"/>
</dbReference>
<dbReference type="InterPro" id="IPR001245">
    <property type="entry name" value="Ser-Thr/Tyr_kinase_cat_dom"/>
</dbReference>
<evidence type="ECO:0000256" key="1">
    <source>
        <dbReference type="ARBA" id="ARBA00022741"/>
    </source>
</evidence>
<name>A0A8H3WZ90_GIGMA</name>
<keyword evidence="4" id="KW-0418">Kinase</keyword>
<feature type="domain" description="Protein kinase" evidence="3">
    <location>
        <begin position="26"/>
        <end position="285"/>
    </location>
</feature>
<dbReference type="PROSITE" id="PS50011">
    <property type="entry name" value="PROTEIN_KINASE_DOM"/>
    <property type="match status" value="1"/>
</dbReference>
<dbReference type="PRINTS" id="PR00109">
    <property type="entry name" value="TYRKINASE"/>
</dbReference>
<dbReference type="Gene3D" id="1.10.510.10">
    <property type="entry name" value="Transferase(Phosphotransferase) domain 1"/>
    <property type="match status" value="1"/>
</dbReference>
<evidence type="ECO:0000256" key="2">
    <source>
        <dbReference type="ARBA" id="ARBA00022840"/>
    </source>
</evidence>
<keyword evidence="5" id="KW-1185">Reference proteome</keyword>
<keyword evidence="2" id="KW-0067">ATP-binding</keyword>
<dbReference type="Pfam" id="PF07714">
    <property type="entry name" value="PK_Tyr_Ser-Thr"/>
    <property type="match status" value="1"/>
</dbReference>
<gene>
    <name evidence="4" type="ORF">F8M41_011374</name>
</gene>
<proteinExistence type="predicted"/>
<dbReference type="GO" id="GO:0097527">
    <property type="term" value="P:necroptotic signaling pathway"/>
    <property type="evidence" value="ECO:0007669"/>
    <property type="project" value="TreeGrafter"/>
</dbReference>
<dbReference type="InterPro" id="IPR000719">
    <property type="entry name" value="Prot_kinase_dom"/>
</dbReference>
<dbReference type="AlphaFoldDB" id="A0A8H3WZ90"/>
<comment type="caution">
    <text evidence="4">The sequence shown here is derived from an EMBL/GenBank/DDBJ whole genome shotgun (WGS) entry which is preliminary data.</text>
</comment>
<keyword evidence="1" id="KW-0547">Nucleotide-binding</keyword>
<dbReference type="GO" id="GO:0005524">
    <property type="term" value="F:ATP binding"/>
    <property type="evidence" value="ECO:0007669"/>
    <property type="project" value="UniProtKB-KW"/>
</dbReference>
<dbReference type="PANTHER" id="PTHR44329">
    <property type="entry name" value="SERINE/THREONINE-PROTEIN KINASE TNNI3K-RELATED"/>
    <property type="match status" value="1"/>
</dbReference>
<dbReference type="InterPro" id="IPR011009">
    <property type="entry name" value="Kinase-like_dom_sf"/>
</dbReference>
<dbReference type="InterPro" id="IPR032675">
    <property type="entry name" value="LRR_dom_sf"/>
</dbReference>
<sequence>MANIPKEWLEKTISDGHINYIEYNKLSNPIETGNGAFGNVFKYDWKDCELTVALKCLIINTSIDEKIIKDFIDELKILRKVSCHPCNITFYGVTKSSYGHYNMILEYANEGTLRKYLKTNFTRLQWTDKLHIAKEITFGLLFLHNNDIVHRDLHSNNILIHEGKPKITDFGLSKQINEASKTSTAFGMVAYVDPKYLDDIKYKRNKKSDVYSIGVILWEISSGRPPFPYIDTEFKLAFHILKGNREESIEDSPTQYIKLYKQCWDNDPSNRPETKLILDALEQLIPNNIKNLRKNAHECLNQGEFLKALELFEKILKNNHHNFEDKKSASSWNLSNNRCGSNKIYELSKMLCKDTTLTSLDLSNNELGTINAGFITSFFKQSGIKALTYALCKNSTLTSLNL</sequence>
<dbReference type="GO" id="GO:0004672">
    <property type="term" value="F:protein kinase activity"/>
    <property type="evidence" value="ECO:0007669"/>
    <property type="project" value="InterPro"/>
</dbReference>
<accession>A0A8H3WZ90</accession>
<keyword evidence="4" id="KW-0808">Transferase</keyword>
<protein>
    <submittedName>
        <fullName evidence="4">Kinase-like protein</fullName>
    </submittedName>
</protein>
<dbReference type="InterPro" id="IPR051681">
    <property type="entry name" value="Ser/Thr_Kinases-Pseudokinases"/>
</dbReference>
<reference evidence="4 5" key="1">
    <citation type="journal article" date="2019" name="Environ. Microbiol.">
        <title>At the nexus of three kingdoms: the genome of the mycorrhizal fungus Gigaspora margarita provides insights into plant, endobacterial and fungal interactions.</title>
        <authorList>
            <person name="Venice F."/>
            <person name="Ghignone S."/>
            <person name="Salvioli di Fossalunga A."/>
            <person name="Amselem J."/>
            <person name="Novero M."/>
            <person name="Xianan X."/>
            <person name="Sedzielewska Toro K."/>
            <person name="Morin E."/>
            <person name="Lipzen A."/>
            <person name="Grigoriev I.V."/>
            <person name="Henrissat B."/>
            <person name="Martin F.M."/>
            <person name="Bonfante P."/>
        </authorList>
    </citation>
    <scope>NUCLEOTIDE SEQUENCE [LARGE SCALE GENOMIC DNA]</scope>
    <source>
        <strain evidence="4 5">BEG34</strain>
    </source>
</reference>
<dbReference type="SUPFAM" id="SSF52047">
    <property type="entry name" value="RNI-like"/>
    <property type="match status" value="1"/>
</dbReference>
<evidence type="ECO:0000313" key="4">
    <source>
        <dbReference type="EMBL" id="KAF0386543.1"/>
    </source>
</evidence>
<dbReference type="EMBL" id="WTPW01002329">
    <property type="protein sequence ID" value="KAF0386543.1"/>
    <property type="molecule type" value="Genomic_DNA"/>
</dbReference>
<dbReference type="SUPFAM" id="SSF56112">
    <property type="entry name" value="Protein kinase-like (PK-like)"/>
    <property type="match status" value="1"/>
</dbReference>
<organism evidence="4 5">
    <name type="scientific">Gigaspora margarita</name>
    <dbReference type="NCBI Taxonomy" id="4874"/>
    <lineage>
        <taxon>Eukaryota</taxon>
        <taxon>Fungi</taxon>
        <taxon>Fungi incertae sedis</taxon>
        <taxon>Mucoromycota</taxon>
        <taxon>Glomeromycotina</taxon>
        <taxon>Glomeromycetes</taxon>
        <taxon>Diversisporales</taxon>
        <taxon>Gigasporaceae</taxon>
        <taxon>Gigaspora</taxon>
    </lineage>
</organism>